<dbReference type="AlphaFoldDB" id="A0A6G9CKZ6"/>
<dbReference type="EMBL" id="CP050124">
    <property type="protein sequence ID" value="QIP37542.1"/>
    <property type="molecule type" value="Genomic_DNA"/>
</dbReference>
<evidence type="ECO:0000313" key="2">
    <source>
        <dbReference type="EMBL" id="QIP37542.1"/>
    </source>
</evidence>
<feature type="compositionally biased region" description="Basic residues" evidence="1">
    <location>
        <begin position="1"/>
        <end position="14"/>
    </location>
</feature>
<sequence length="98" mass="10771">MMHTSVRKGARRLQARGGATERGAAFTQDSRDLGICIAAVSHLIHLPLQVVKLLLCGQRDVAREVSRYVAMGERPLVRGPLRGADQTVVGIRVKDPEW</sequence>
<evidence type="ECO:0000313" key="3">
    <source>
        <dbReference type="Proteomes" id="UP000502345"/>
    </source>
</evidence>
<reference evidence="2 3" key="1">
    <citation type="submission" date="2020-03" db="EMBL/GenBank/DDBJ databases">
        <title>Screen low temperature-resistant strains for efficient degradation of petroleum hydrocarbons under the low temperature.</title>
        <authorList>
            <person name="Wang Y."/>
            <person name="Chen J."/>
        </authorList>
    </citation>
    <scope>NUCLEOTIDE SEQUENCE [LARGE SCALE GENOMIC DNA]</scope>
    <source>
        <strain evidence="2 3">KB1</strain>
    </source>
</reference>
<evidence type="ECO:0000256" key="1">
    <source>
        <dbReference type="SAM" id="MobiDB-lite"/>
    </source>
</evidence>
<accession>A0A6G9CKZ6</accession>
<protein>
    <submittedName>
        <fullName evidence="2">Uncharacterized protein</fullName>
    </submittedName>
</protein>
<dbReference type="Proteomes" id="UP000502345">
    <property type="component" value="Chromosome"/>
</dbReference>
<feature type="region of interest" description="Disordered" evidence="1">
    <location>
        <begin position="1"/>
        <end position="23"/>
    </location>
</feature>
<organism evidence="2 3">
    <name type="scientific">Rhodococcus erythropolis</name>
    <name type="common">Arthrobacter picolinophilus</name>
    <dbReference type="NCBI Taxonomy" id="1833"/>
    <lineage>
        <taxon>Bacteria</taxon>
        <taxon>Bacillati</taxon>
        <taxon>Actinomycetota</taxon>
        <taxon>Actinomycetes</taxon>
        <taxon>Mycobacteriales</taxon>
        <taxon>Nocardiaceae</taxon>
        <taxon>Rhodococcus</taxon>
        <taxon>Rhodococcus erythropolis group</taxon>
    </lineage>
</organism>
<dbReference type="RefSeq" id="WP_238054106.1">
    <property type="nucleotide sequence ID" value="NZ_CP091859.1"/>
</dbReference>
<proteinExistence type="predicted"/>
<gene>
    <name evidence="2" type="ORF">G9444_0298</name>
</gene>
<name>A0A6G9CKZ6_RHOER</name>